<evidence type="ECO:0000313" key="2">
    <source>
        <dbReference type="EMBL" id="CAG6489095.1"/>
    </source>
</evidence>
<protein>
    <submittedName>
        <fullName evidence="2">(northern house mosquito) hypothetical protein</fullName>
    </submittedName>
</protein>
<accession>A0A8D8C8J4</accession>
<dbReference type="EMBL" id="HBUE01111630">
    <property type="protein sequence ID" value="CAG6489095.1"/>
    <property type="molecule type" value="Transcribed_RNA"/>
</dbReference>
<feature type="compositionally biased region" description="Low complexity" evidence="1">
    <location>
        <begin position="177"/>
        <end position="191"/>
    </location>
</feature>
<proteinExistence type="predicted"/>
<dbReference type="AlphaFoldDB" id="A0A8D8C8J4"/>
<feature type="region of interest" description="Disordered" evidence="1">
    <location>
        <begin position="172"/>
        <end position="191"/>
    </location>
</feature>
<feature type="compositionally biased region" description="Polar residues" evidence="1">
    <location>
        <begin position="7"/>
        <end position="16"/>
    </location>
</feature>
<dbReference type="EMBL" id="HBUE01111629">
    <property type="protein sequence ID" value="CAG6489092.1"/>
    <property type="molecule type" value="Transcribed_RNA"/>
</dbReference>
<evidence type="ECO:0000256" key="1">
    <source>
        <dbReference type="SAM" id="MobiDB-lite"/>
    </source>
</evidence>
<sequence>MLYDAISCSTRWSSRVPSPDRATEAPDTAAPCCSRMSLERLSSALYLACIPRYSCLLCSPMRTRWRHSSCCRSISASRRANVCRSWDISSSASLSASTQDAFSACKKSCISLDSSSSSVFCLSSSSWFLRDSSMSACSVRQMVRSLAISSCFFSSTEPESWSWDSSMRRLSQSEPVDSTGTPPGTDSSSPRTRSLFIWSSFWAASFSSRSLSSFCSRAVTIWLFSECFVSIVEYSAVSFFSFSSSRSISLSRMSDWVCLWHCSMASTRMSLALPLNASSTSLQVMAVCTLVSW</sequence>
<name>A0A8D8C8J4_CULPI</name>
<reference evidence="2" key="1">
    <citation type="submission" date="2021-05" db="EMBL/GenBank/DDBJ databases">
        <authorList>
            <person name="Alioto T."/>
            <person name="Alioto T."/>
            <person name="Gomez Garrido J."/>
        </authorList>
    </citation>
    <scope>NUCLEOTIDE SEQUENCE</scope>
</reference>
<feature type="region of interest" description="Disordered" evidence="1">
    <location>
        <begin position="1"/>
        <end position="28"/>
    </location>
</feature>
<organism evidence="2">
    <name type="scientific">Culex pipiens</name>
    <name type="common">House mosquito</name>
    <dbReference type="NCBI Taxonomy" id="7175"/>
    <lineage>
        <taxon>Eukaryota</taxon>
        <taxon>Metazoa</taxon>
        <taxon>Ecdysozoa</taxon>
        <taxon>Arthropoda</taxon>
        <taxon>Hexapoda</taxon>
        <taxon>Insecta</taxon>
        <taxon>Pterygota</taxon>
        <taxon>Neoptera</taxon>
        <taxon>Endopterygota</taxon>
        <taxon>Diptera</taxon>
        <taxon>Nematocera</taxon>
        <taxon>Culicoidea</taxon>
        <taxon>Culicidae</taxon>
        <taxon>Culicinae</taxon>
        <taxon>Culicini</taxon>
        <taxon>Culex</taxon>
        <taxon>Culex</taxon>
    </lineage>
</organism>